<dbReference type="Proteomes" id="UP000317315">
    <property type="component" value="Unassembled WGS sequence"/>
</dbReference>
<name>A0A521DHQ3_9BACT</name>
<accession>A0A521DHQ3</accession>
<sequence>MIKFKTSEVLNGKATLVEFHINDGIITPEEAFSVELPKVPFNKGVIISGRGPIWFYGRLIHYFHPSKWVAVYDPRIGAVVVQSHDPDVKEGEVIQI</sequence>
<proteinExistence type="predicted"/>
<dbReference type="EMBL" id="FXTM01000021">
    <property type="protein sequence ID" value="SMO71294.1"/>
    <property type="molecule type" value="Genomic_DNA"/>
</dbReference>
<protein>
    <submittedName>
        <fullName evidence="1">CRISPR-associated protein Csx3</fullName>
    </submittedName>
</protein>
<evidence type="ECO:0000313" key="2">
    <source>
        <dbReference type="Proteomes" id="UP000317315"/>
    </source>
</evidence>
<dbReference type="NCBIfam" id="TIGR02579">
    <property type="entry name" value="cas_csx3"/>
    <property type="match status" value="1"/>
</dbReference>
<evidence type="ECO:0000313" key="1">
    <source>
        <dbReference type="EMBL" id="SMO71294.1"/>
    </source>
</evidence>
<dbReference type="InterPro" id="IPR013409">
    <property type="entry name" value="CRISPR-assoc_prot_Crn3/Csx3"/>
</dbReference>
<gene>
    <name evidence="1" type="ORF">SAMN06269117_12116</name>
</gene>
<reference evidence="1 2" key="1">
    <citation type="submission" date="2017-05" db="EMBL/GenBank/DDBJ databases">
        <authorList>
            <person name="Varghese N."/>
            <person name="Submissions S."/>
        </authorList>
    </citation>
    <scope>NUCLEOTIDE SEQUENCE [LARGE SCALE GENOMIC DNA]</scope>
    <source>
        <strain evidence="1 2">DSM 16304</strain>
    </source>
</reference>
<dbReference type="AlphaFoldDB" id="A0A521DHQ3"/>
<dbReference type="CDD" id="cd09740">
    <property type="entry name" value="Csx3_III-U"/>
    <property type="match status" value="1"/>
</dbReference>
<dbReference type="OrthoDB" id="9810787at2"/>
<dbReference type="RefSeq" id="WP_142936004.1">
    <property type="nucleotide sequence ID" value="NZ_FXTM01000021.1"/>
</dbReference>
<organism evidence="1 2">
    <name type="scientific">Balnearium lithotrophicum</name>
    <dbReference type="NCBI Taxonomy" id="223788"/>
    <lineage>
        <taxon>Bacteria</taxon>
        <taxon>Pseudomonadati</taxon>
        <taxon>Aquificota</taxon>
        <taxon>Aquificia</taxon>
        <taxon>Desulfurobacteriales</taxon>
        <taxon>Desulfurobacteriaceae</taxon>
        <taxon>Balnearium</taxon>
    </lineage>
</organism>
<dbReference type="Pfam" id="PF09620">
    <property type="entry name" value="Cas_csx3"/>
    <property type="match status" value="1"/>
</dbReference>
<keyword evidence="2" id="KW-1185">Reference proteome</keyword>